<dbReference type="WBParaSite" id="TCNE_0001732501-mRNA-1">
    <property type="protein sequence ID" value="TCNE_0001732501-mRNA-1"/>
    <property type="gene ID" value="TCNE_0001732501"/>
</dbReference>
<sequence>MVEYERRNCCIRREEERFQWHVPKFNLDIEDLGVDSRSLFPLFPFQFFEVIHFLSLACGASGYTYYAAGPNGGAKGLEQCKFETTLYGHESALCTISVCSEYAVAVSGCSEGKVCLWDSNRLSFVRTLVTPGSEAAKLTCISSVTCDVAVVFQSGYGSRVCLYTVNGDRVGCLETDITVTALGMTSLPEGTAVNCLALEVKLHCSLIDSIKKTDAVSLSQSFVMVNQKF</sequence>
<reference evidence="2 3" key="2">
    <citation type="submission" date="2018-11" db="EMBL/GenBank/DDBJ databases">
        <authorList>
            <consortium name="Pathogen Informatics"/>
        </authorList>
    </citation>
    <scope>NUCLEOTIDE SEQUENCE [LARGE SCALE GENOMIC DNA]</scope>
</reference>
<dbReference type="AlphaFoldDB" id="A0A183V9A4"/>
<dbReference type="Gene3D" id="2.130.10.10">
    <property type="entry name" value="YVTN repeat-like/Quinoprotein amine dehydrogenase"/>
    <property type="match status" value="1"/>
</dbReference>
<proteinExistence type="predicted"/>
<keyword evidence="3" id="KW-1185">Reference proteome</keyword>
<dbReference type="EMBL" id="UYWY01024332">
    <property type="protein sequence ID" value="VDM48645.1"/>
    <property type="molecule type" value="Genomic_DNA"/>
</dbReference>
<dbReference type="InterPro" id="IPR036322">
    <property type="entry name" value="WD40_repeat_dom_sf"/>
</dbReference>
<accession>A0A183V9A4</accession>
<dbReference type="PANTHER" id="PTHR13743:SF86">
    <property type="entry name" value="LYSOSOMAL-TRAFFICKING REGULATOR"/>
    <property type="match status" value="1"/>
</dbReference>
<organism evidence="3 4">
    <name type="scientific">Toxocara canis</name>
    <name type="common">Canine roundworm</name>
    <dbReference type="NCBI Taxonomy" id="6265"/>
    <lineage>
        <taxon>Eukaryota</taxon>
        <taxon>Metazoa</taxon>
        <taxon>Ecdysozoa</taxon>
        <taxon>Nematoda</taxon>
        <taxon>Chromadorea</taxon>
        <taxon>Rhabditida</taxon>
        <taxon>Spirurina</taxon>
        <taxon>Ascaridomorpha</taxon>
        <taxon>Ascaridoidea</taxon>
        <taxon>Toxocaridae</taxon>
        <taxon>Toxocara</taxon>
    </lineage>
</organism>
<evidence type="ECO:0000313" key="4">
    <source>
        <dbReference type="WBParaSite" id="TCNE_0001732501-mRNA-1"/>
    </source>
</evidence>
<evidence type="ECO:0000313" key="2">
    <source>
        <dbReference type="EMBL" id="VDM48645.1"/>
    </source>
</evidence>
<keyword evidence="1" id="KW-0853">WD repeat</keyword>
<dbReference type="InterPro" id="IPR015943">
    <property type="entry name" value="WD40/YVTN_repeat-like_dom_sf"/>
</dbReference>
<dbReference type="SUPFAM" id="SSF50978">
    <property type="entry name" value="WD40 repeat-like"/>
    <property type="match status" value="1"/>
</dbReference>
<evidence type="ECO:0000256" key="1">
    <source>
        <dbReference type="PROSITE-ProRule" id="PRU00221"/>
    </source>
</evidence>
<evidence type="ECO:0000313" key="3">
    <source>
        <dbReference type="Proteomes" id="UP000050794"/>
    </source>
</evidence>
<dbReference type="SMART" id="SM00320">
    <property type="entry name" value="WD40"/>
    <property type="match status" value="1"/>
</dbReference>
<feature type="repeat" description="WD" evidence="1">
    <location>
        <begin position="86"/>
        <end position="127"/>
    </location>
</feature>
<name>A0A183V9A4_TOXCA</name>
<dbReference type="InterPro" id="IPR050865">
    <property type="entry name" value="BEACH_Domain"/>
</dbReference>
<dbReference type="InterPro" id="IPR001680">
    <property type="entry name" value="WD40_rpt"/>
</dbReference>
<protein>
    <submittedName>
        <fullName evidence="4">WD_REPEATS_REGION domain-containing protein</fullName>
    </submittedName>
</protein>
<dbReference type="PANTHER" id="PTHR13743">
    <property type="entry name" value="BEIGE/BEACH-RELATED"/>
    <property type="match status" value="1"/>
</dbReference>
<dbReference type="PROSITE" id="PS50082">
    <property type="entry name" value="WD_REPEATS_2"/>
    <property type="match status" value="1"/>
</dbReference>
<gene>
    <name evidence="2" type="ORF">TCNE_LOCUS17324</name>
</gene>
<reference evidence="4" key="1">
    <citation type="submission" date="2016-06" db="UniProtKB">
        <authorList>
            <consortium name="WormBaseParasite"/>
        </authorList>
    </citation>
    <scope>IDENTIFICATION</scope>
</reference>
<dbReference type="Proteomes" id="UP000050794">
    <property type="component" value="Unassembled WGS sequence"/>
</dbReference>